<feature type="compositionally biased region" description="Low complexity" evidence="1">
    <location>
        <begin position="1"/>
        <end position="20"/>
    </location>
</feature>
<protein>
    <submittedName>
        <fullName evidence="2">Uncharacterized protein</fullName>
    </submittedName>
</protein>
<dbReference type="AlphaFoldDB" id="A0A5J4Z3E5"/>
<name>A0A5J4Z3E5_PORPP</name>
<proteinExistence type="predicted"/>
<dbReference type="Proteomes" id="UP000324585">
    <property type="component" value="Unassembled WGS sequence"/>
</dbReference>
<accession>A0A5J4Z3E5</accession>
<evidence type="ECO:0000256" key="1">
    <source>
        <dbReference type="SAM" id="MobiDB-lite"/>
    </source>
</evidence>
<evidence type="ECO:0000313" key="2">
    <source>
        <dbReference type="EMBL" id="KAA8497810.1"/>
    </source>
</evidence>
<sequence>MEGQGKAADAGAATAENAQQKPLSPKKKVSVQFGQMPPASEGPIKRGMSRKKTPMPANARQECEEHREQLEKWGETPPPESQDMAYLKEAEAVLEEDSAMDENK</sequence>
<gene>
    <name evidence="2" type="ORF">FVE85_5395</name>
</gene>
<feature type="compositionally biased region" description="Acidic residues" evidence="1">
    <location>
        <begin position="92"/>
        <end position="104"/>
    </location>
</feature>
<keyword evidence="3" id="KW-1185">Reference proteome</keyword>
<feature type="compositionally biased region" description="Basic and acidic residues" evidence="1">
    <location>
        <begin position="61"/>
        <end position="74"/>
    </location>
</feature>
<dbReference type="EMBL" id="VRMN01000001">
    <property type="protein sequence ID" value="KAA8497810.1"/>
    <property type="molecule type" value="Genomic_DNA"/>
</dbReference>
<feature type="region of interest" description="Disordered" evidence="1">
    <location>
        <begin position="1"/>
        <end position="104"/>
    </location>
</feature>
<reference evidence="3" key="1">
    <citation type="journal article" date="2019" name="Nat. Commun.">
        <title>Expansion of phycobilisome linker gene families in mesophilic red algae.</title>
        <authorList>
            <person name="Lee J."/>
            <person name="Kim D."/>
            <person name="Bhattacharya D."/>
            <person name="Yoon H.S."/>
        </authorList>
    </citation>
    <scope>NUCLEOTIDE SEQUENCE [LARGE SCALE GENOMIC DNA]</scope>
    <source>
        <strain evidence="3">CCMP 1328</strain>
    </source>
</reference>
<comment type="caution">
    <text evidence="2">The sequence shown here is derived from an EMBL/GenBank/DDBJ whole genome shotgun (WGS) entry which is preliminary data.</text>
</comment>
<organism evidence="2 3">
    <name type="scientific">Porphyridium purpureum</name>
    <name type="common">Red alga</name>
    <name type="synonym">Porphyridium cruentum</name>
    <dbReference type="NCBI Taxonomy" id="35688"/>
    <lineage>
        <taxon>Eukaryota</taxon>
        <taxon>Rhodophyta</taxon>
        <taxon>Bangiophyceae</taxon>
        <taxon>Porphyridiales</taxon>
        <taxon>Porphyridiaceae</taxon>
        <taxon>Porphyridium</taxon>
    </lineage>
</organism>
<evidence type="ECO:0000313" key="3">
    <source>
        <dbReference type="Proteomes" id="UP000324585"/>
    </source>
</evidence>